<gene>
    <name evidence="2" type="ORF">ACFOSB_00265</name>
</gene>
<sequence>MTAVKRAWHDVQAEAMMPGVTRRFVHGEQAMVAQIELRAGAVVPWHEHANEQISILLSGRARFEFGGTAAPEVVEAGAGDTIVIPGHLPHQVTVLEDAQVIDVFAPPRADWIAAGQEAADAR</sequence>
<accession>A0ABV7Z562</accession>
<proteinExistence type="predicted"/>
<feature type="domain" description="Cupin type-2" evidence="1">
    <location>
        <begin position="35"/>
        <end position="103"/>
    </location>
</feature>
<dbReference type="Pfam" id="PF07883">
    <property type="entry name" value="Cupin_2"/>
    <property type="match status" value="1"/>
</dbReference>
<dbReference type="Proteomes" id="UP001595803">
    <property type="component" value="Unassembled WGS sequence"/>
</dbReference>
<dbReference type="InterPro" id="IPR011051">
    <property type="entry name" value="RmlC_Cupin_sf"/>
</dbReference>
<dbReference type="SUPFAM" id="SSF51182">
    <property type="entry name" value="RmlC-like cupins"/>
    <property type="match status" value="1"/>
</dbReference>
<organism evidence="2 3">
    <name type="scientific">Deinococcus rufus</name>
    <dbReference type="NCBI Taxonomy" id="2136097"/>
    <lineage>
        <taxon>Bacteria</taxon>
        <taxon>Thermotogati</taxon>
        <taxon>Deinococcota</taxon>
        <taxon>Deinococci</taxon>
        <taxon>Deinococcales</taxon>
        <taxon>Deinococcaceae</taxon>
        <taxon>Deinococcus</taxon>
    </lineage>
</organism>
<comment type="caution">
    <text evidence="2">The sequence shown here is derived from an EMBL/GenBank/DDBJ whole genome shotgun (WGS) entry which is preliminary data.</text>
</comment>
<dbReference type="CDD" id="cd02238">
    <property type="entry name" value="cupin_KdgF"/>
    <property type="match status" value="1"/>
</dbReference>
<protein>
    <submittedName>
        <fullName evidence="2">Cupin domain-containing protein</fullName>
    </submittedName>
</protein>
<dbReference type="EMBL" id="JBHRZG010000001">
    <property type="protein sequence ID" value="MFC3831294.1"/>
    <property type="molecule type" value="Genomic_DNA"/>
</dbReference>
<dbReference type="PANTHER" id="PTHR40112">
    <property type="entry name" value="H2HPP ISOMERASE"/>
    <property type="match status" value="1"/>
</dbReference>
<dbReference type="RefSeq" id="WP_322473214.1">
    <property type="nucleotide sequence ID" value="NZ_JBHRZG010000001.1"/>
</dbReference>
<dbReference type="InterPro" id="IPR052535">
    <property type="entry name" value="Bacilysin_H2HPP_isomerase"/>
</dbReference>
<name>A0ABV7Z562_9DEIO</name>
<reference evidence="3" key="1">
    <citation type="journal article" date="2019" name="Int. J. Syst. Evol. Microbiol.">
        <title>The Global Catalogue of Microorganisms (GCM) 10K type strain sequencing project: providing services to taxonomists for standard genome sequencing and annotation.</title>
        <authorList>
            <consortium name="The Broad Institute Genomics Platform"/>
            <consortium name="The Broad Institute Genome Sequencing Center for Infectious Disease"/>
            <person name="Wu L."/>
            <person name="Ma J."/>
        </authorList>
    </citation>
    <scope>NUCLEOTIDE SEQUENCE [LARGE SCALE GENOMIC DNA]</scope>
    <source>
        <strain evidence="3">CCTCC AB 2017081</strain>
    </source>
</reference>
<dbReference type="PANTHER" id="PTHR40112:SF1">
    <property type="entry name" value="H2HPP ISOMERASE"/>
    <property type="match status" value="1"/>
</dbReference>
<dbReference type="PIRSF" id="PIRSF029883">
    <property type="entry name" value="KdgF"/>
    <property type="match status" value="1"/>
</dbReference>
<keyword evidence="3" id="KW-1185">Reference proteome</keyword>
<dbReference type="InterPro" id="IPR025499">
    <property type="entry name" value="KdgF"/>
</dbReference>
<evidence type="ECO:0000313" key="2">
    <source>
        <dbReference type="EMBL" id="MFC3831294.1"/>
    </source>
</evidence>
<evidence type="ECO:0000259" key="1">
    <source>
        <dbReference type="Pfam" id="PF07883"/>
    </source>
</evidence>
<dbReference type="InterPro" id="IPR013096">
    <property type="entry name" value="Cupin_2"/>
</dbReference>
<evidence type="ECO:0000313" key="3">
    <source>
        <dbReference type="Proteomes" id="UP001595803"/>
    </source>
</evidence>
<dbReference type="InterPro" id="IPR014710">
    <property type="entry name" value="RmlC-like_jellyroll"/>
</dbReference>
<dbReference type="Gene3D" id="2.60.120.10">
    <property type="entry name" value="Jelly Rolls"/>
    <property type="match status" value="1"/>
</dbReference>